<dbReference type="InterPro" id="IPR000719">
    <property type="entry name" value="Prot_kinase_dom"/>
</dbReference>
<dbReference type="PANTHER" id="PTHR43289">
    <property type="entry name" value="MITOGEN-ACTIVATED PROTEIN KINASE KINASE KINASE 20-RELATED"/>
    <property type="match status" value="1"/>
</dbReference>
<dbReference type="Gene3D" id="2.120.10.30">
    <property type="entry name" value="TolB, C-terminal domain"/>
    <property type="match status" value="2"/>
</dbReference>
<dbReference type="PANTHER" id="PTHR43289:SF34">
    <property type="entry name" value="SERINE_THREONINE-PROTEIN KINASE YBDM-RELATED"/>
    <property type="match status" value="1"/>
</dbReference>
<feature type="region of interest" description="Disordered" evidence="6">
    <location>
        <begin position="461"/>
        <end position="534"/>
    </location>
</feature>
<dbReference type="SUPFAM" id="SSF82171">
    <property type="entry name" value="DPP6 N-terminal domain-like"/>
    <property type="match status" value="1"/>
</dbReference>
<dbReference type="CDD" id="cd14014">
    <property type="entry name" value="STKc_PknB_like"/>
    <property type="match status" value="1"/>
</dbReference>
<dbReference type="SMART" id="SM00220">
    <property type="entry name" value="S_TKc"/>
    <property type="match status" value="1"/>
</dbReference>
<evidence type="ECO:0000256" key="5">
    <source>
        <dbReference type="PROSITE-ProRule" id="PRU10141"/>
    </source>
</evidence>
<organism evidence="8">
    <name type="scientific">Streptomyces sp. NBC_00093</name>
    <dbReference type="NCBI Taxonomy" id="2975649"/>
    <lineage>
        <taxon>Bacteria</taxon>
        <taxon>Bacillati</taxon>
        <taxon>Actinomycetota</taxon>
        <taxon>Actinomycetes</taxon>
        <taxon>Kitasatosporales</taxon>
        <taxon>Streptomycetaceae</taxon>
        <taxon>Streptomyces</taxon>
    </lineage>
</organism>
<dbReference type="PROSITE" id="PS50011">
    <property type="entry name" value="PROTEIN_KINASE_DOM"/>
    <property type="match status" value="1"/>
</dbReference>
<protein>
    <submittedName>
        <fullName evidence="8">Protein kinase</fullName>
    </submittedName>
</protein>
<keyword evidence="4 5" id="KW-0067">ATP-binding</keyword>
<reference evidence="8" key="1">
    <citation type="submission" date="2022-10" db="EMBL/GenBank/DDBJ databases">
        <title>The complete genomes of actinobacterial strains from the NBC collection.</title>
        <authorList>
            <person name="Joergensen T.S."/>
            <person name="Alvarez Arevalo M."/>
            <person name="Sterndorff E.B."/>
            <person name="Faurdal D."/>
            <person name="Vuksanovic O."/>
            <person name="Mourched A.-S."/>
            <person name="Charusanti P."/>
            <person name="Shaw S."/>
            <person name="Blin K."/>
            <person name="Weber T."/>
        </authorList>
    </citation>
    <scope>NUCLEOTIDE SEQUENCE</scope>
    <source>
        <strain evidence="8">NBC_00093</strain>
    </source>
</reference>
<proteinExistence type="predicted"/>
<dbReference type="SUPFAM" id="SSF56112">
    <property type="entry name" value="Protein kinase-like (PK-like)"/>
    <property type="match status" value="1"/>
</dbReference>
<evidence type="ECO:0000256" key="1">
    <source>
        <dbReference type="ARBA" id="ARBA00022679"/>
    </source>
</evidence>
<keyword evidence="1" id="KW-0808">Transferase</keyword>
<evidence type="ECO:0000313" key="8">
    <source>
        <dbReference type="EMBL" id="WTT15423.1"/>
    </source>
</evidence>
<evidence type="ECO:0000259" key="7">
    <source>
        <dbReference type="PROSITE" id="PS50011"/>
    </source>
</evidence>
<dbReference type="Gene3D" id="3.30.200.20">
    <property type="entry name" value="Phosphorylase Kinase, domain 1"/>
    <property type="match status" value="1"/>
</dbReference>
<dbReference type="AlphaFoldDB" id="A0AAU1ZVV8"/>
<dbReference type="PROSITE" id="PS00108">
    <property type="entry name" value="PROTEIN_KINASE_ST"/>
    <property type="match status" value="1"/>
</dbReference>
<dbReference type="GO" id="GO:0005524">
    <property type="term" value="F:ATP binding"/>
    <property type="evidence" value="ECO:0007669"/>
    <property type="project" value="UniProtKB-UniRule"/>
</dbReference>
<name>A0AAU1ZVV8_9ACTN</name>
<feature type="domain" description="Protein kinase" evidence="7">
    <location>
        <begin position="17"/>
        <end position="274"/>
    </location>
</feature>
<accession>A0AAU1ZVV8</accession>
<keyword evidence="3 8" id="KW-0418">Kinase</keyword>
<dbReference type="InterPro" id="IPR008271">
    <property type="entry name" value="Ser/Thr_kinase_AS"/>
</dbReference>
<feature type="compositionally biased region" description="Low complexity" evidence="6">
    <location>
        <begin position="567"/>
        <end position="578"/>
    </location>
</feature>
<feature type="compositionally biased region" description="Pro residues" evidence="6">
    <location>
        <begin position="505"/>
        <end position="525"/>
    </location>
</feature>
<evidence type="ECO:0000256" key="6">
    <source>
        <dbReference type="SAM" id="MobiDB-lite"/>
    </source>
</evidence>
<dbReference type="Pfam" id="PF00069">
    <property type="entry name" value="Pkinase"/>
    <property type="match status" value="1"/>
</dbReference>
<feature type="binding site" evidence="5">
    <location>
        <position position="45"/>
    </location>
    <ligand>
        <name>ATP</name>
        <dbReference type="ChEBI" id="CHEBI:30616"/>
    </ligand>
</feature>
<dbReference type="Gene3D" id="1.10.510.10">
    <property type="entry name" value="Transferase(Phosphotransferase) domain 1"/>
    <property type="match status" value="1"/>
</dbReference>
<feature type="region of interest" description="Disordered" evidence="6">
    <location>
        <begin position="564"/>
        <end position="585"/>
    </location>
</feature>
<feature type="region of interest" description="Disordered" evidence="6">
    <location>
        <begin position="398"/>
        <end position="432"/>
    </location>
</feature>
<evidence type="ECO:0000256" key="3">
    <source>
        <dbReference type="ARBA" id="ARBA00022777"/>
    </source>
</evidence>
<dbReference type="Pfam" id="PF07676">
    <property type="entry name" value="PD40"/>
    <property type="match status" value="3"/>
</dbReference>
<dbReference type="InterPro" id="IPR011009">
    <property type="entry name" value="Kinase-like_dom_sf"/>
</dbReference>
<dbReference type="InterPro" id="IPR011042">
    <property type="entry name" value="6-blade_b-propeller_TolB-like"/>
</dbReference>
<gene>
    <name evidence="8" type="ORF">OHA22_07770</name>
</gene>
<dbReference type="InterPro" id="IPR011659">
    <property type="entry name" value="WD40"/>
</dbReference>
<evidence type="ECO:0000256" key="4">
    <source>
        <dbReference type="ARBA" id="ARBA00022840"/>
    </source>
</evidence>
<dbReference type="EMBL" id="CP108222">
    <property type="protein sequence ID" value="WTT15423.1"/>
    <property type="molecule type" value="Genomic_DNA"/>
</dbReference>
<dbReference type="GO" id="GO:0004674">
    <property type="term" value="F:protein serine/threonine kinase activity"/>
    <property type="evidence" value="ECO:0007669"/>
    <property type="project" value="TreeGrafter"/>
</dbReference>
<dbReference type="InterPro" id="IPR017441">
    <property type="entry name" value="Protein_kinase_ATP_BS"/>
</dbReference>
<sequence length="857" mass="88457">MKPLGAGDPASVGEGRYRLVGRLGQGGMGVVYFGRSRSGRAVAVKVVRPELSTEPGFRRRFADEVAAARRVGGFHTAPVVDADPEGEPAWLVTAYVPGPTLRDLLDQVGPLPADTLTVLAAGLAEALAAIHQAGVIHRDLKPANIIVAEDGPRVIDFGIARALDGTALTQTGFQIGTLGFLAPEQLTGGTLTPAVDMFALGVVLSQAAGRAPFGDGASAAWPYRVVHEQPDLTGLPGGLRELVAACLAKDPLDRPDPSEFLDQLTVRHPSDTWLPAEATALIRRQAPVTDRPSAAPTDPRAGAFGPPPVADGQALAIDPRTAVSGPPPVVDGQALAGDRRATVSVPPPVADGQPLAMDQRATVSVPPPVADGQPLAMDQRATVAVPPPVVDGQALAGDRRATVSASPSVGDGPASALDPRAGAFGPPPVADEQPLAMDRRATVSVPPPVGDGQALVGDQRATVHAPPPGAEGQHPATDPRPATPTPTAPADGRAVGSYPLTVQSPPGPGFGPPPDVTPVQPPGGLVPPGGDGARRGRRGTVALAALLVAAAVAGLLVWQPWTGSGQGDADAGGASPSPRSSTPAVFPDVPLLVRLDMDPGSSECHSVIGRRDSTTDNPEQLIDGTCDALPQWSPDRESFAFTRKTADGSAVWTANADGSDVRRIGAISGGRVSWSPDGERLAVLRRDADGVQQLYAVNVSDGSAQQLTTGTGKVDDPAWSPDGKRIAVCLQKTSGWQVHVVDPAQPGAEPRQVTHQSRRALDPVWSPDGRYFAYTAGAPDEGTGGDIHITKTDGSGDRTLVRTAAQEMDPVWSPDGKWVAFVRGPFDRPAIWAIRADGTGARKLTTGSTPEGHPSWR</sequence>
<keyword evidence="2 5" id="KW-0547">Nucleotide-binding</keyword>
<dbReference type="PROSITE" id="PS00107">
    <property type="entry name" value="PROTEIN_KINASE_ATP"/>
    <property type="match status" value="1"/>
</dbReference>
<evidence type="ECO:0000256" key="2">
    <source>
        <dbReference type="ARBA" id="ARBA00022741"/>
    </source>
</evidence>